<dbReference type="EMBL" id="VFOV01000001">
    <property type="protein sequence ID" value="TQL70823.1"/>
    <property type="molecule type" value="Genomic_DNA"/>
</dbReference>
<protein>
    <submittedName>
        <fullName evidence="1">Uncharacterized protein</fullName>
    </submittedName>
</protein>
<accession>A0A543AE17</accession>
<evidence type="ECO:0000313" key="1">
    <source>
        <dbReference type="EMBL" id="TQL70823.1"/>
    </source>
</evidence>
<dbReference type="RefSeq" id="WP_281285070.1">
    <property type="nucleotide sequence ID" value="NZ_VFOV01000001.1"/>
</dbReference>
<dbReference type="AlphaFoldDB" id="A0A543AE17"/>
<reference evidence="1 2" key="1">
    <citation type="submission" date="2019-06" db="EMBL/GenBank/DDBJ databases">
        <title>Sequencing the genomes of 1000 actinobacteria strains.</title>
        <authorList>
            <person name="Klenk H.-P."/>
        </authorList>
    </citation>
    <scope>NUCLEOTIDE SEQUENCE [LARGE SCALE GENOMIC DNA]</scope>
    <source>
        <strain evidence="1 2">DSM 25218</strain>
    </source>
</reference>
<evidence type="ECO:0000313" key="2">
    <source>
        <dbReference type="Proteomes" id="UP000320209"/>
    </source>
</evidence>
<organism evidence="1 2">
    <name type="scientific">Nocardioides albertanoniae</name>
    <dbReference type="NCBI Taxonomy" id="1175486"/>
    <lineage>
        <taxon>Bacteria</taxon>
        <taxon>Bacillati</taxon>
        <taxon>Actinomycetota</taxon>
        <taxon>Actinomycetes</taxon>
        <taxon>Propionibacteriales</taxon>
        <taxon>Nocardioidaceae</taxon>
        <taxon>Nocardioides</taxon>
    </lineage>
</organism>
<gene>
    <name evidence="1" type="ORF">FB381_4767</name>
</gene>
<sequence length="43" mass="4926">MNGNKVTGKLELRWLPVVDRRGRKHMEARWVEVSAPATTRHAA</sequence>
<keyword evidence="2" id="KW-1185">Reference proteome</keyword>
<dbReference type="Proteomes" id="UP000320209">
    <property type="component" value="Unassembled WGS sequence"/>
</dbReference>
<proteinExistence type="predicted"/>
<name>A0A543AE17_9ACTN</name>
<comment type="caution">
    <text evidence="1">The sequence shown here is derived from an EMBL/GenBank/DDBJ whole genome shotgun (WGS) entry which is preliminary data.</text>
</comment>